<sequence>MNKFITIGDEKVSITEIENAKTIPELLQTRVQYAILDQLNDMVARSGMGNPDEVKKLVLRDIAFSRGGYSSSFTFQMANQAVNITEADFTSEKSISELLVLRIEHAIMDQLNYLISQSDNPENSLKKIKDTLIVDVEKIISAYNLPEKNDAD</sequence>
<gene>
    <name evidence="1" type="ORF">NMSP_0488</name>
</gene>
<organism evidence="1 2">
    <name type="scientific">Candidatus Nitrosomarinus catalinensis</name>
    <dbReference type="NCBI Taxonomy" id="1898749"/>
    <lineage>
        <taxon>Archaea</taxon>
        <taxon>Nitrososphaerota</taxon>
        <taxon>Nitrososphaeria</taxon>
        <taxon>Nitrosopumilales</taxon>
        <taxon>Nitrosopumilaceae</taxon>
        <taxon>Candidatus Nitrosomarinus</taxon>
    </lineage>
</organism>
<proteinExistence type="predicted"/>
<evidence type="ECO:0000313" key="1">
    <source>
        <dbReference type="EMBL" id="ARS64110.1"/>
    </source>
</evidence>
<dbReference type="EMBL" id="CP021324">
    <property type="protein sequence ID" value="ARS64110.1"/>
    <property type="molecule type" value="Genomic_DNA"/>
</dbReference>
<protein>
    <submittedName>
        <fullName evidence="1">Uncharacterized protein</fullName>
    </submittedName>
</protein>
<dbReference type="OrthoDB" id="373154at2157"/>
<evidence type="ECO:0000313" key="2">
    <source>
        <dbReference type="Proteomes" id="UP000249949"/>
    </source>
</evidence>
<accession>A0A2Z2HS36</accession>
<name>A0A2Z2HS36_9ARCH</name>
<dbReference type="AlphaFoldDB" id="A0A2Z2HS36"/>
<keyword evidence="2" id="KW-1185">Reference proteome</keyword>
<dbReference type="KEGG" id="nct:NMSP_0488"/>
<reference evidence="1 2" key="1">
    <citation type="journal article" date="2017" name="Environ. Microbiol.">
        <title>Genome and epigenome of a novel marine Thaumarchaeota strain suggest viral infection, phosphorothioation DNA modification and multiple restriction systems.</title>
        <authorList>
            <person name="Ahlgren N.A."/>
            <person name="Chen Y."/>
            <person name="Needham D.M."/>
            <person name="Parada A.E."/>
            <person name="Sachdeva R."/>
            <person name="Trinh V."/>
            <person name="Chen T."/>
            <person name="Fuhrman J.A."/>
        </authorList>
    </citation>
    <scope>NUCLEOTIDE SEQUENCE [LARGE SCALE GENOMIC DNA]</scope>
    <source>
        <strain evidence="1 2">SPOT01</strain>
    </source>
</reference>
<dbReference type="Proteomes" id="UP000249949">
    <property type="component" value="Chromosome"/>
</dbReference>
<dbReference type="RefSeq" id="WP_086907277.1">
    <property type="nucleotide sequence ID" value="NZ_CP021324.1"/>
</dbReference>
<dbReference type="GeneID" id="32900980"/>